<dbReference type="Gene3D" id="3.40.605.10">
    <property type="entry name" value="Aldehyde Dehydrogenase, Chain A, domain 1"/>
    <property type="match status" value="1"/>
</dbReference>
<dbReference type="FunFam" id="3.40.309.10:FF:000004">
    <property type="entry name" value="Succinate-semialdehyde dehydrogenase I"/>
    <property type="match status" value="1"/>
</dbReference>
<organism evidence="6 7">
    <name type="scientific">Gallibacterium salpingitidis</name>
    <dbReference type="NCBI Taxonomy" id="505341"/>
    <lineage>
        <taxon>Bacteria</taxon>
        <taxon>Pseudomonadati</taxon>
        <taxon>Pseudomonadota</taxon>
        <taxon>Gammaproteobacteria</taxon>
        <taxon>Pasteurellales</taxon>
        <taxon>Pasteurellaceae</taxon>
        <taxon>Gallibacterium</taxon>
    </lineage>
</organism>
<dbReference type="GO" id="GO:0005829">
    <property type="term" value="C:cytosol"/>
    <property type="evidence" value="ECO:0007669"/>
    <property type="project" value="TreeGrafter"/>
</dbReference>
<dbReference type="AlphaFoldDB" id="A0A1A7P0L8"/>
<evidence type="ECO:0000313" key="6">
    <source>
        <dbReference type="EMBL" id="OBW95370.1"/>
    </source>
</evidence>
<evidence type="ECO:0000259" key="5">
    <source>
        <dbReference type="Pfam" id="PF00171"/>
    </source>
</evidence>
<comment type="similarity">
    <text evidence="1 4">Belongs to the aldehyde dehydrogenase family.</text>
</comment>
<dbReference type="Gene3D" id="3.40.309.10">
    <property type="entry name" value="Aldehyde Dehydrogenase, Chain A, domain 2"/>
    <property type="match status" value="1"/>
</dbReference>
<dbReference type="EC" id="1.2.1.16" evidence="6"/>
<dbReference type="InterPro" id="IPR016160">
    <property type="entry name" value="Ald_DH_CS_CYS"/>
</dbReference>
<dbReference type="PATRIC" id="fig|505341.3.peg.625"/>
<dbReference type="InterPro" id="IPR029510">
    <property type="entry name" value="Ald_DH_CS_GLU"/>
</dbReference>
<dbReference type="InterPro" id="IPR016163">
    <property type="entry name" value="Ald_DH_C"/>
</dbReference>
<name>A0A1A7P0L8_9PAST</name>
<feature type="domain" description="Aldehyde dehydrogenase" evidence="5">
    <location>
        <begin position="19"/>
        <end position="478"/>
    </location>
</feature>
<dbReference type="InterPro" id="IPR016161">
    <property type="entry name" value="Ald_DH/histidinol_DH"/>
</dbReference>
<dbReference type="InterPro" id="IPR010102">
    <property type="entry name" value="Succ_semiAld_DH"/>
</dbReference>
<reference evidence="6 7" key="1">
    <citation type="submission" date="2014-11" db="EMBL/GenBank/DDBJ databases">
        <title>Pan-genome of Gallibacterium spp.</title>
        <authorList>
            <person name="Kudirkiene E."/>
            <person name="Bojesen A.M."/>
        </authorList>
    </citation>
    <scope>NUCLEOTIDE SEQUENCE [LARGE SCALE GENOMIC DNA]</scope>
    <source>
        <strain evidence="6 7">F150</strain>
    </source>
</reference>
<comment type="caution">
    <text evidence="6">The sequence shown here is derived from an EMBL/GenBank/DDBJ whole genome shotgun (WGS) entry which is preliminary data.</text>
</comment>
<dbReference type="InterPro" id="IPR050740">
    <property type="entry name" value="Aldehyde_DH_Superfamily"/>
</dbReference>
<dbReference type="FunFam" id="3.40.605.10:FF:000005">
    <property type="entry name" value="Succinate-semialdehyde dehydrogenase I"/>
    <property type="match status" value="1"/>
</dbReference>
<evidence type="ECO:0000256" key="2">
    <source>
        <dbReference type="ARBA" id="ARBA00023002"/>
    </source>
</evidence>
<dbReference type="OrthoDB" id="5687308at2"/>
<evidence type="ECO:0000256" key="1">
    <source>
        <dbReference type="ARBA" id="ARBA00009986"/>
    </source>
</evidence>
<dbReference type="PROSITE" id="PS00070">
    <property type="entry name" value="ALDEHYDE_DEHYDR_CYS"/>
    <property type="match status" value="1"/>
</dbReference>
<dbReference type="NCBIfam" id="TIGR01780">
    <property type="entry name" value="SSADH"/>
    <property type="match status" value="1"/>
</dbReference>
<proteinExistence type="inferred from homology"/>
<dbReference type="PROSITE" id="PS00687">
    <property type="entry name" value="ALDEHYDE_DEHYDR_GLU"/>
    <property type="match status" value="1"/>
</dbReference>
<dbReference type="InterPro" id="IPR016162">
    <property type="entry name" value="Ald_DH_N"/>
</dbReference>
<protein>
    <submittedName>
        <fullName evidence="6">Succinate-semialdehyde dehydrogenase</fullName>
        <ecNumber evidence="6">1.2.1.16</ecNumber>
    </submittedName>
</protein>
<evidence type="ECO:0000256" key="3">
    <source>
        <dbReference type="PROSITE-ProRule" id="PRU10007"/>
    </source>
</evidence>
<dbReference type="PANTHER" id="PTHR43353">
    <property type="entry name" value="SUCCINATE-SEMIALDEHYDE DEHYDROGENASE, MITOCHONDRIAL"/>
    <property type="match status" value="1"/>
</dbReference>
<dbReference type="EMBL" id="JTJL01000012">
    <property type="protein sequence ID" value="OBW95370.1"/>
    <property type="molecule type" value="Genomic_DNA"/>
</dbReference>
<dbReference type="Proteomes" id="UP000092649">
    <property type="component" value="Unassembled WGS sequence"/>
</dbReference>
<feature type="active site" evidence="3">
    <location>
        <position position="256"/>
    </location>
</feature>
<keyword evidence="7" id="KW-1185">Reference proteome</keyword>
<gene>
    <name evidence="6" type="primary">gabD</name>
    <name evidence="6" type="ORF">QS62_03085</name>
</gene>
<dbReference type="Pfam" id="PF00171">
    <property type="entry name" value="Aldedh"/>
    <property type="match status" value="1"/>
</dbReference>
<accession>A0A1A7P0L8</accession>
<dbReference type="InterPro" id="IPR015590">
    <property type="entry name" value="Aldehyde_DH_dom"/>
</dbReference>
<dbReference type="GO" id="GO:0009450">
    <property type="term" value="P:gamma-aminobutyric acid catabolic process"/>
    <property type="evidence" value="ECO:0007669"/>
    <property type="project" value="InterPro"/>
</dbReference>
<keyword evidence="2 4" id="KW-0560">Oxidoreductase</keyword>
<dbReference type="CDD" id="cd07103">
    <property type="entry name" value="ALDH_F5_SSADH_GabD"/>
    <property type="match status" value="1"/>
</dbReference>
<dbReference type="PANTHER" id="PTHR43353:SF5">
    <property type="entry name" value="SUCCINATE-SEMIALDEHYDE DEHYDROGENASE, MITOCHONDRIAL"/>
    <property type="match status" value="1"/>
</dbReference>
<evidence type="ECO:0000256" key="4">
    <source>
        <dbReference type="RuleBase" id="RU003345"/>
    </source>
</evidence>
<sequence length="483" mass="52212">MDIAKFSLLRTQGYINGRFVAAESGKVFDVQNPATGEVLCQVSDLGINETEQALQAAQQAQKAWAAKTGKERGLILRRWFELVMANQEELAQLLSLEQGKPLAESRGEIAYGASFLEWFAEEAKRAYGDVIPQDKTNRRIVVIKQPIGVVSAITPWNFPNAMITRKAAPALASGCTMVLKPAPETPLSALALAVLAEQAGVPAGVFNVVTGTDAIGIGKVLSQNPIVSKLTFTGSTRVGKILMEQCASTVKKVALELGGNAPSIVFDDADLDNAIEGIIASKFRNAGQTCVCTNRIYVQRGIYDAFVEKFLARVQQMKVGSAFEQAVEIGPLINQNAVKKIEDHIADALAKGATKVCGGKLHALGGTFFEPTILTNVTQAMKVAKEETFAPLAPIFCFDSEEEAIQMANDTEFGLASYIYTPNMSRIWRVSEALEYGMVGINEGIISTEVAPFGGVKQSGLGREGSRYGMEEFMEMKYLCMKI</sequence>
<dbReference type="SUPFAM" id="SSF53720">
    <property type="entry name" value="ALDH-like"/>
    <property type="match status" value="1"/>
</dbReference>
<evidence type="ECO:0000313" key="7">
    <source>
        <dbReference type="Proteomes" id="UP000092649"/>
    </source>
</evidence>
<dbReference type="GO" id="GO:0004777">
    <property type="term" value="F:succinate-semialdehyde dehydrogenase (NAD+) activity"/>
    <property type="evidence" value="ECO:0007669"/>
    <property type="project" value="TreeGrafter"/>
</dbReference>